<organism evidence="1 2">
    <name type="scientific">Aspergillus vadensis (strain CBS 113365 / IMI 142717 / IBT 24658)</name>
    <dbReference type="NCBI Taxonomy" id="1448311"/>
    <lineage>
        <taxon>Eukaryota</taxon>
        <taxon>Fungi</taxon>
        <taxon>Dikarya</taxon>
        <taxon>Ascomycota</taxon>
        <taxon>Pezizomycotina</taxon>
        <taxon>Eurotiomycetes</taxon>
        <taxon>Eurotiomycetidae</taxon>
        <taxon>Eurotiales</taxon>
        <taxon>Aspergillaceae</taxon>
        <taxon>Aspergillus</taxon>
        <taxon>Aspergillus subgen. Circumdati</taxon>
    </lineage>
</organism>
<evidence type="ECO:0000313" key="2">
    <source>
        <dbReference type="Proteomes" id="UP000248405"/>
    </source>
</evidence>
<dbReference type="GeneID" id="37206627"/>
<keyword evidence="2" id="KW-1185">Reference proteome</keyword>
<gene>
    <name evidence="1" type="ORF">BO88DRAFT_224876</name>
</gene>
<dbReference type="AlphaFoldDB" id="A0A319AZ85"/>
<evidence type="ECO:0000313" key="1">
    <source>
        <dbReference type="EMBL" id="PYH63190.1"/>
    </source>
</evidence>
<dbReference type="EMBL" id="KZ821661">
    <property type="protein sequence ID" value="PYH63190.1"/>
    <property type="molecule type" value="Genomic_DNA"/>
</dbReference>
<proteinExistence type="predicted"/>
<protein>
    <submittedName>
        <fullName evidence="1">Uncharacterized protein</fullName>
    </submittedName>
</protein>
<dbReference type="Proteomes" id="UP000248405">
    <property type="component" value="Unassembled WGS sequence"/>
</dbReference>
<sequence>MYSVNIAQSHRVTGNNKETLNALPNPPIIYIFHIHTSSPIQPINKHNPHTFPTNNTSTFSLIQFPNLPQCTPPLTHQSIIPQHHQHHPQQ</sequence>
<name>A0A319AZ85_ASPVC</name>
<reference evidence="1" key="1">
    <citation type="submission" date="2016-12" db="EMBL/GenBank/DDBJ databases">
        <title>The genomes of Aspergillus section Nigri reveals drivers in fungal speciation.</title>
        <authorList>
            <consortium name="DOE Joint Genome Institute"/>
            <person name="Vesth T.C."/>
            <person name="Nybo J."/>
            <person name="Theobald S."/>
            <person name="Brandl J."/>
            <person name="Frisvad J.C."/>
            <person name="Nielsen K.F."/>
            <person name="Lyhne E.K."/>
            <person name="Kogle M.E."/>
            <person name="Kuo A."/>
            <person name="Riley R."/>
            <person name="Clum A."/>
            <person name="Nolan M."/>
            <person name="Lipzen A."/>
            <person name="Salamov A."/>
            <person name="Henrissat B."/>
            <person name="Wiebenga A."/>
            <person name="De Vries R.P."/>
            <person name="Grigoriev I.V."/>
            <person name="Mortensen U.H."/>
            <person name="Andersen M.R."/>
            <person name="Baker S.E."/>
        </authorList>
    </citation>
    <scope>NUCLEOTIDE SEQUENCE [LARGE SCALE GENOMIC DNA]</scope>
    <source>
        <strain evidence="1">CBS 113365</strain>
    </source>
</reference>
<accession>A0A319AZ85</accession>
<dbReference type="RefSeq" id="XP_025556984.1">
    <property type="nucleotide sequence ID" value="XM_025702035.1"/>
</dbReference>